<proteinExistence type="predicted"/>
<keyword evidence="2" id="KW-1185">Reference proteome</keyword>
<name>A0ABN9Q0N1_9DINO</name>
<organism evidence="1 2">
    <name type="scientific">Prorocentrum cordatum</name>
    <dbReference type="NCBI Taxonomy" id="2364126"/>
    <lineage>
        <taxon>Eukaryota</taxon>
        <taxon>Sar</taxon>
        <taxon>Alveolata</taxon>
        <taxon>Dinophyceae</taxon>
        <taxon>Prorocentrales</taxon>
        <taxon>Prorocentraceae</taxon>
        <taxon>Prorocentrum</taxon>
    </lineage>
</organism>
<sequence length="52" mass="5842">MATLTSGGAYMWSLKDTRVHDAFGGAQDEFESYFFTVEAVTEMGWRHLHDAA</sequence>
<gene>
    <name evidence="1" type="ORF">PCOR1329_LOCUS7694</name>
</gene>
<protein>
    <submittedName>
        <fullName evidence="1">Uncharacterized protein</fullName>
    </submittedName>
</protein>
<accession>A0ABN9Q0N1</accession>
<dbReference type="Proteomes" id="UP001189429">
    <property type="component" value="Unassembled WGS sequence"/>
</dbReference>
<comment type="caution">
    <text evidence="1">The sequence shown here is derived from an EMBL/GenBank/DDBJ whole genome shotgun (WGS) entry which is preliminary data.</text>
</comment>
<reference evidence="1" key="1">
    <citation type="submission" date="2023-10" db="EMBL/GenBank/DDBJ databases">
        <authorList>
            <person name="Chen Y."/>
            <person name="Shah S."/>
            <person name="Dougan E. K."/>
            <person name="Thang M."/>
            <person name="Chan C."/>
        </authorList>
    </citation>
    <scope>NUCLEOTIDE SEQUENCE [LARGE SCALE GENOMIC DNA]</scope>
</reference>
<evidence type="ECO:0000313" key="2">
    <source>
        <dbReference type="Proteomes" id="UP001189429"/>
    </source>
</evidence>
<dbReference type="EMBL" id="CAUYUJ010002097">
    <property type="protein sequence ID" value="CAK0799165.1"/>
    <property type="molecule type" value="Genomic_DNA"/>
</dbReference>
<feature type="non-terminal residue" evidence="1">
    <location>
        <position position="52"/>
    </location>
</feature>
<evidence type="ECO:0000313" key="1">
    <source>
        <dbReference type="EMBL" id="CAK0799165.1"/>
    </source>
</evidence>